<keyword evidence="4" id="KW-0539">Nucleus</keyword>
<dbReference type="InterPro" id="IPR016073">
    <property type="entry name" value="Skp1_comp_POZ"/>
</dbReference>
<dbReference type="InterPro" id="IPR011333">
    <property type="entry name" value="SKP1/BTB/POZ_sf"/>
</dbReference>
<keyword evidence="7" id="KW-1185">Reference proteome</keyword>
<dbReference type="Pfam" id="PF03931">
    <property type="entry name" value="Skp1_POZ"/>
    <property type="match status" value="1"/>
</dbReference>
<dbReference type="SMART" id="SM00512">
    <property type="entry name" value="Skp1"/>
    <property type="match status" value="1"/>
</dbReference>
<accession>A0A067SZD0</accession>
<dbReference type="GO" id="GO:0005634">
    <property type="term" value="C:nucleus"/>
    <property type="evidence" value="ECO:0007669"/>
    <property type="project" value="UniProtKB-SubCell"/>
</dbReference>
<dbReference type="AlphaFoldDB" id="A0A067SZD0"/>
<gene>
    <name evidence="6" type="ORF">GALMADRAFT_468378</name>
</gene>
<evidence type="ECO:0000256" key="2">
    <source>
        <dbReference type="ARBA" id="ARBA00009993"/>
    </source>
</evidence>
<dbReference type="HOGENOM" id="CLU_130038_2_1_1"/>
<dbReference type="OrthoDB" id="249087at2759"/>
<protein>
    <recommendedName>
        <fullName evidence="3">Elongin-C</fullName>
    </recommendedName>
</protein>
<dbReference type="InterPro" id="IPR001232">
    <property type="entry name" value="SKP1-like"/>
</dbReference>
<evidence type="ECO:0000313" key="7">
    <source>
        <dbReference type="Proteomes" id="UP000027222"/>
    </source>
</evidence>
<dbReference type="FunFam" id="3.30.710.10:FF:000035">
    <property type="entry name" value="Elongin C transcription elongation factor"/>
    <property type="match status" value="1"/>
</dbReference>
<dbReference type="GO" id="GO:0006511">
    <property type="term" value="P:ubiquitin-dependent protein catabolic process"/>
    <property type="evidence" value="ECO:0007669"/>
    <property type="project" value="InterPro"/>
</dbReference>
<organism evidence="6 7">
    <name type="scientific">Galerina marginata (strain CBS 339.88)</name>
    <dbReference type="NCBI Taxonomy" id="685588"/>
    <lineage>
        <taxon>Eukaryota</taxon>
        <taxon>Fungi</taxon>
        <taxon>Dikarya</taxon>
        <taxon>Basidiomycota</taxon>
        <taxon>Agaricomycotina</taxon>
        <taxon>Agaricomycetes</taxon>
        <taxon>Agaricomycetidae</taxon>
        <taxon>Agaricales</taxon>
        <taxon>Agaricineae</taxon>
        <taxon>Strophariaceae</taxon>
        <taxon>Galerina</taxon>
    </lineage>
</organism>
<dbReference type="PANTHER" id="PTHR20648">
    <property type="entry name" value="ELONGIN-C"/>
    <property type="match status" value="1"/>
</dbReference>
<evidence type="ECO:0000256" key="4">
    <source>
        <dbReference type="ARBA" id="ARBA00023242"/>
    </source>
</evidence>
<dbReference type="SUPFAM" id="SSF54695">
    <property type="entry name" value="POZ domain"/>
    <property type="match status" value="1"/>
</dbReference>
<name>A0A067SZD0_GALM3</name>
<evidence type="ECO:0000256" key="3">
    <source>
        <dbReference type="ARBA" id="ARBA00021347"/>
    </source>
</evidence>
<reference evidence="7" key="1">
    <citation type="journal article" date="2014" name="Proc. Natl. Acad. Sci. U.S.A.">
        <title>Extensive sampling of basidiomycete genomes demonstrates inadequacy of the white-rot/brown-rot paradigm for wood decay fungi.</title>
        <authorList>
            <person name="Riley R."/>
            <person name="Salamov A.A."/>
            <person name="Brown D.W."/>
            <person name="Nagy L.G."/>
            <person name="Floudas D."/>
            <person name="Held B.W."/>
            <person name="Levasseur A."/>
            <person name="Lombard V."/>
            <person name="Morin E."/>
            <person name="Otillar R."/>
            <person name="Lindquist E.A."/>
            <person name="Sun H."/>
            <person name="LaButti K.M."/>
            <person name="Schmutz J."/>
            <person name="Jabbour D."/>
            <person name="Luo H."/>
            <person name="Baker S.E."/>
            <person name="Pisabarro A.G."/>
            <person name="Walton J.D."/>
            <person name="Blanchette R.A."/>
            <person name="Henrissat B."/>
            <person name="Martin F."/>
            <person name="Cullen D."/>
            <person name="Hibbett D.S."/>
            <person name="Grigoriev I.V."/>
        </authorList>
    </citation>
    <scope>NUCLEOTIDE SEQUENCE [LARGE SCALE GENOMIC DNA]</scope>
    <source>
        <strain evidence="7">CBS 339.88</strain>
    </source>
</reference>
<feature type="domain" description="SKP1 component POZ" evidence="5">
    <location>
        <begin position="12"/>
        <end position="69"/>
    </location>
</feature>
<dbReference type="STRING" id="685588.A0A067SZD0"/>
<comment type="similarity">
    <text evidence="2">Belongs to the SKP1 family.</text>
</comment>
<dbReference type="InterPro" id="IPR039948">
    <property type="entry name" value="ELC1"/>
</dbReference>
<dbReference type="Gene3D" id="3.30.710.10">
    <property type="entry name" value="Potassium Channel Kv1.1, Chain A"/>
    <property type="match status" value="1"/>
</dbReference>
<proteinExistence type="inferred from homology"/>
<evidence type="ECO:0000259" key="5">
    <source>
        <dbReference type="Pfam" id="PF03931"/>
    </source>
</evidence>
<evidence type="ECO:0000256" key="1">
    <source>
        <dbReference type="ARBA" id="ARBA00004123"/>
    </source>
</evidence>
<comment type="subcellular location">
    <subcellularLocation>
        <location evidence="1">Nucleus</location>
    </subcellularLocation>
</comment>
<evidence type="ECO:0000313" key="6">
    <source>
        <dbReference type="EMBL" id="KDR76246.1"/>
    </source>
</evidence>
<dbReference type="Proteomes" id="UP000027222">
    <property type="component" value="Unassembled WGS sequence"/>
</dbReference>
<sequence length="101" mass="11658">MTTESKADSEWVRLQSSDGFSYLVKRKVAQSSGTIRNMLDHESGYSEALSKVCDIKERGIIVEKLVEYMCFKNHYESVNTKEEIPVQEFLERIPPELVLEL</sequence>
<dbReference type="EMBL" id="KL142379">
    <property type="protein sequence ID" value="KDR76246.1"/>
    <property type="molecule type" value="Genomic_DNA"/>
</dbReference>